<feature type="modified residue" description="N6-(pyridoxal phosphate)lysine" evidence="2 3">
    <location>
        <position position="24"/>
    </location>
</feature>
<dbReference type="HAMAP" id="MF_02087">
    <property type="entry name" value="PLP_homeostasis"/>
    <property type="match status" value="1"/>
</dbReference>
<dbReference type="GO" id="GO:0030170">
    <property type="term" value="F:pyridoxal phosphate binding"/>
    <property type="evidence" value="ECO:0007669"/>
    <property type="project" value="UniProtKB-UniRule"/>
</dbReference>
<feature type="domain" description="Alanine racemase N-terminal" evidence="5">
    <location>
        <begin position="2"/>
        <end position="221"/>
    </location>
</feature>
<dbReference type="EMBL" id="JQZW01000006">
    <property type="protein sequence ID" value="KGN98492.1"/>
    <property type="molecule type" value="Genomic_DNA"/>
</dbReference>
<evidence type="ECO:0000256" key="1">
    <source>
        <dbReference type="ARBA" id="ARBA00022898"/>
    </source>
</evidence>
<dbReference type="SUPFAM" id="SSF51419">
    <property type="entry name" value="PLP-binding barrel"/>
    <property type="match status" value="1"/>
</dbReference>
<dbReference type="InterPro" id="IPR011078">
    <property type="entry name" value="PyrdxlP_homeostasis"/>
</dbReference>
<accession>A0A0A2G7T0</accession>
<keyword evidence="1 2" id="KW-0663">Pyridoxal phosphate</keyword>
<comment type="cofactor">
    <cofactor evidence="3">
        <name>pyridoxal 5'-phosphate</name>
        <dbReference type="ChEBI" id="CHEBI:597326"/>
    </cofactor>
</comment>
<comment type="caution">
    <text evidence="6">The sequence shown here is derived from an EMBL/GenBank/DDBJ whole genome shotgun (WGS) entry which is preliminary data.</text>
</comment>
<dbReference type="STRING" id="266762.HQ36_02475"/>
<evidence type="ECO:0000313" key="7">
    <source>
        <dbReference type="Proteomes" id="UP000030134"/>
    </source>
</evidence>
<gene>
    <name evidence="6" type="ORF">HQ36_02475</name>
</gene>
<comment type="similarity">
    <text evidence="2 4">Belongs to the pyridoxal phosphate-binding protein YggS/PROSC family.</text>
</comment>
<dbReference type="NCBIfam" id="TIGR00044">
    <property type="entry name" value="YggS family pyridoxal phosphate-dependent enzyme"/>
    <property type="match status" value="1"/>
</dbReference>
<dbReference type="OrthoDB" id="9804072at2"/>
<evidence type="ECO:0000256" key="3">
    <source>
        <dbReference type="PIRSR" id="PIRSR004848-1"/>
    </source>
</evidence>
<keyword evidence="7" id="KW-1185">Reference proteome</keyword>
<sequence length="223" mass="25936">MIQERINEVKALLPKDVTLIVVTKNHGIEEIWEAYNAGIRDFGENRVQELMSKVNELPQDIRWHLIGSLQRNKVKYITPFIHSIQSVDSLALYEEIARRARLAHRQIDFLLELHIAQETSKAGLPLIEVEPLIKTIMEREKDAPYMRLRGLMTMATNTNNEEEVRGEFRKAKELFDYLRMGIMAHRPEFDTLSMGMSDDWNWAVEEGSNMVRIGSYIMGARSY</sequence>
<evidence type="ECO:0000259" key="5">
    <source>
        <dbReference type="Pfam" id="PF01168"/>
    </source>
</evidence>
<dbReference type="InterPro" id="IPR029066">
    <property type="entry name" value="PLP-binding_barrel"/>
</dbReference>
<comment type="function">
    <text evidence="2">Pyridoxal 5'-phosphate (PLP)-binding protein, which is involved in PLP homeostasis.</text>
</comment>
<dbReference type="AlphaFoldDB" id="A0A0A2G7T0"/>
<name>A0A0A2G7T0_9PORP</name>
<dbReference type="eggNOG" id="COG0325">
    <property type="taxonomic scope" value="Bacteria"/>
</dbReference>
<proteinExistence type="inferred from homology"/>
<dbReference type="PIRSF" id="PIRSF004848">
    <property type="entry name" value="YBL036c_PLPDEIII"/>
    <property type="match status" value="1"/>
</dbReference>
<dbReference type="CDD" id="cd00635">
    <property type="entry name" value="PLPDE_III_YBL036c_like"/>
    <property type="match status" value="1"/>
</dbReference>
<dbReference type="RefSeq" id="WP_025843105.1">
    <property type="nucleotide sequence ID" value="NZ_JQZW01000006.1"/>
</dbReference>
<organism evidence="6 7">
    <name type="scientific">Porphyromonas gingivicanis</name>
    <dbReference type="NCBI Taxonomy" id="266762"/>
    <lineage>
        <taxon>Bacteria</taxon>
        <taxon>Pseudomonadati</taxon>
        <taxon>Bacteroidota</taxon>
        <taxon>Bacteroidia</taxon>
        <taxon>Bacteroidales</taxon>
        <taxon>Porphyromonadaceae</taxon>
        <taxon>Porphyromonas</taxon>
    </lineage>
</organism>
<evidence type="ECO:0000256" key="4">
    <source>
        <dbReference type="RuleBase" id="RU004514"/>
    </source>
</evidence>
<dbReference type="Gene3D" id="3.20.20.10">
    <property type="entry name" value="Alanine racemase"/>
    <property type="match status" value="1"/>
</dbReference>
<dbReference type="Pfam" id="PF01168">
    <property type="entry name" value="Ala_racemase_N"/>
    <property type="match status" value="1"/>
</dbReference>
<dbReference type="PANTHER" id="PTHR10146">
    <property type="entry name" value="PROLINE SYNTHETASE CO-TRANSCRIBED BACTERIAL HOMOLOG PROTEIN"/>
    <property type="match status" value="1"/>
</dbReference>
<evidence type="ECO:0000313" key="6">
    <source>
        <dbReference type="EMBL" id="KGN98492.1"/>
    </source>
</evidence>
<reference evidence="6 7" key="1">
    <citation type="submission" date="2014-08" db="EMBL/GenBank/DDBJ databases">
        <title>Porphyromonas gingivicanis strain:COT-022_OH1391 Genome sequencing.</title>
        <authorList>
            <person name="Wallis C."/>
            <person name="Deusch O."/>
            <person name="O'Flynn C."/>
            <person name="Davis I."/>
            <person name="Jospin G."/>
            <person name="Darling A.E."/>
            <person name="Coil D.A."/>
            <person name="Alexiev A."/>
            <person name="Horsfall A."/>
            <person name="Kirkwood N."/>
            <person name="Harris S."/>
            <person name="Eisen J.A."/>
        </authorList>
    </citation>
    <scope>NUCLEOTIDE SEQUENCE [LARGE SCALE GENOMIC DNA]</scope>
    <source>
        <strain evidence="7">COT-022 OH1391</strain>
    </source>
</reference>
<evidence type="ECO:0000256" key="2">
    <source>
        <dbReference type="HAMAP-Rule" id="MF_02087"/>
    </source>
</evidence>
<dbReference type="InterPro" id="IPR001608">
    <property type="entry name" value="Ala_racemase_N"/>
</dbReference>
<dbReference type="PANTHER" id="PTHR10146:SF14">
    <property type="entry name" value="PYRIDOXAL PHOSPHATE HOMEOSTASIS PROTEIN"/>
    <property type="match status" value="1"/>
</dbReference>
<dbReference type="Proteomes" id="UP000030134">
    <property type="component" value="Unassembled WGS sequence"/>
</dbReference>
<protein>
    <recommendedName>
        <fullName evidence="2">Pyridoxal phosphate homeostasis protein</fullName>
        <shortName evidence="2">PLP homeostasis protein</shortName>
    </recommendedName>
</protein>